<evidence type="ECO:0008006" key="3">
    <source>
        <dbReference type="Google" id="ProtNLM"/>
    </source>
</evidence>
<name>A0A1X7AHB1_9GAMM</name>
<keyword evidence="2" id="KW-1185">Reference proteome</keyword>
<accession>A0A1X7AHB1</accession>
<proteinExistence type="predicted"/>
<dbReference type="OrthoDB" id="4205621at2"/>
<dbReference type="RefSeq" id="WP_087107914.1">
    <property type="nucleotide sequence ID" value="NZ_CBCSCN010000001.1"/>
</dbReference>
<evidence type="ECO:0000313" key="2">
    <source>
        <dbReference type="Proteomes" id="UP000196573"/>
    </source>
</evidence>
<reference evidence="1 2" key="1">
    <citation type="submission" date="2017-03" db="EMBL/GenBank/DDBJ databases">
        <authorList>
            <person name="Afonso C.L."/>
            <person name="Miller P.J."/>
            <person name="Scott M.A."/>
            <person name="Spackman E."/>
            <person name="Goraichik I."/>
            <person name="Dimitrov K.M."/>
            <person name="Suarez D.L."/>
            <person name="Swayne D.E."/>
        </authorList>
    </citation>
    <scope>NUCLEOTIDE SEQUENCE [LARGE SCALE GENOMIC DNA]</scope>
    <source>
        <strain evidence="1">SB41UT1</strain>
    </source>
</reference>
<dbReference type="EMBL" id="FWPT01000002">
    <property type="protein sequence ID" value="SMA40713.1"/>
    <property type="molecule type" value="Genomic_DNA"/>
</dbReference>
<dbReference type="Gene3D" id="2.60.120.10">
    <property type="entry name" value="Jelly Rolls"/>
    <property type="match status" value="1"/>
</dbReference>
<dbReference type="AlphaFoldDB" id="A0A1X7AHB1"/>
<gene>
    <name evidence="1" type="ORF">EHSB41UT_01230</name>
</gene>
<organism evidence="1 2">
    <name type="scientific">Parendozoicomonas haliclonae</name>
    <dbReference type="NCBI Taxonomy" id="1960125"/>
    <lineage>
        <taxon>Bacteria</taxon>
        <taxon>Pseudomonadati</taxon>
        <taxon>Pseudomonadota</taxon>
        <taxon>Gammaproteobacteria</taxon>
        <taxon>Oceanospirillales</taxon>
        <taxon>Endozoicomonadaceae</taxon>
        <taxon>Parendozoicomonas</taxon>
    </lineage>
</organism>
<protein>
    <recommendedName>
        <fullName evidence="3">Cupin domain protein</fullName>
    </recommendedName>
</protein>
<dbReference type="Proteomes" id="UP000196573">
    <property type="component" value="Unassembled WGS sequence"/>
</dbReference>
<sequence length="116" mass="12518">MDIFRLHTSPDGDSIIESVTVPMQAEDEEGHLSASFPATDVVLCEVDSSFSQDWHNAPCRRMVIVISGALEIELKDGSLTEVLPGQILLTEDLDGSGHKTRVSSTESLQVAIIPLA</sequence>
<evidence type="ECO:0000313" key="1">
    <source>
        <dbReference type="EMBL" id="SMA40713.1"/>
    </source>
</evidence>
<dbReference type="InterPro" id="IPR014710">
    <property type="entry name" value="RmlC-like_jellyroll"/>
</dbReference>